<dbReference type="OrthoDB" id="548217at2759"/>
<proteinExistence type="inferred from homology"/>
<evidence type="ECO:0000256" key="6">
    <source>
        <dbReference type="ARBA" id="ARBA00022777"/>
    </source>
</evidence>
<evidence type="ECO:0000259" key="13">
    <source>
        <dbReference type="PROSITE" id="PS50011"/>
    </source>
</evidence>
<dbReference type="PROSITE" id="PS00108">
    <property type="entry name" value="PROTEIN_KINASE_ST"/>
    <property type="match status" value="1"/>
</dbReference>
<gene>
    <name evidence="14" type="ORF">EB796_013372</name>
</gene>
<evidence type="ECO:0000256" key="8">
    <source>
        <dbReference type="ARBA" id="ARBA00047811"/>
    </source>
</evidence>
<dbReference type="InterPro" id="IPR000719">
    <property type="entry name" value="Prot_kinase_dom"/>
</dbReference>
<keyword evidence="5 10" id="KW-0547">Nucleotide-binding</keyword>
<dbReference type="SMART" id="SM00220">
    <property type="entry name" value="S_TKc"/>
    <property type="match status" value="1"/>
</dbReference>
<sequence length="486" mass="55615">MEKYENLGPVGEGSYGMVLKCRHKETHQVVAVKKFLESEDDKMVKKIAMREVRMLKQLRHENLVNLIEVFRKKKRLYLVFEFVDHTILDELERCPNGLDQSFTRKIIWQVLRGIEFCHMHNIIHRDVKPENILISRSGVVKLCDFGFARTMAQPGEAYTDYVATRWYRAPELLVGDTNYGRAVDIWAVGCLISELLTSEPLFPGKSDIDQLYHIIKCFGNLTNRYKEIFYRNPLFVGMKLPEVKSVKPFEHKMPNKCSKEILDVMKKMLALDADMRPTSSEILKHPFFTNDGFDGRFIKELRALIIRENEKNPLNHMSVSADDNKSKKKAKKEVPVASQSQEEIQEQRKGKKESPTLSKQEITMPAISPPRMPLVNGISPTRSKSDKYSKSKISKTVKAPQGIDLSFKSEKTSLHDKYSTKSVSGGDKRSRKSSNEDRRESNGLSLPELHKNEGNKPATQNKGSPIESPRMTQSQLSTERSSLPNV</sequence>
<dbReference type="EC" id="2.7.11.22" evidence="2"/>
<dbReference type="GO" id="GO:0004693">
    <property type="term" value="F:cyclin-dependent protein serine/threonine kinase activity"/>
    <property type="evidence" value="ECO:0007669"/>
    <property type="project" value="UniProtKB-EC"/>
</dbReference>
<dbReference type="InterPro" id="IPR050108">
    <property type="entry name" value="CDK"/>
</dbReference>
<dbReference type="InterPro" id="IPR017441">
    <property type="entry name" value="Protein_kinase_ATP_BS"/>
</dbReference>
<comment type="catalytic activity">
    <reaction evidence="9">
        <text>L-seryl-[protein] + ATP = O-phospho-L-seryl-[protein] + ADP + H(+)</text>
        <dbReference type="Rhea" id="RHEA:17989"/>
        <dbReference type="Rhea" id="RHEA-COMP:9863"/>
        <dbReference type="Rhea" id="RHEA-COMP:11604"/>
        <dbReference type="ChEBI" id="CHEBI:15378"/>
        <dbReference type="ChEBI" id="CHEBI:29999"/>
        <dbReference type="ChEBI" id="CHEBI:30616"/>
        <dbReference type="ChEBI" id="CHEBI:83421"/>
        <dbReference type="ChEBI" id="CHEBI:456216"/>
        <dbReference type="EC" id="2.7.11.22"/>
    </reaction>
</comment>
<dbReference type="CDD" id="cd07846">
    <property type="entry name" value="STKc_CDKL2_3"/>
    <property type="match status" value="1"/>
</dbReference>
<comment type="caution">
    <text evidence="14">The sequence shown here is derived from an EMBL/GenBank/DDBJ whole genome shotgun (WGS) entry which is preliminary data.</text>
</comment>
<dbReference type="Gene3D" id="1.10.510.10">
    <property type="entry name" value="Transferase(Phosphotransferase) domain 1"/>
    <property type="match status" value="1"/>
</dbReference>
<feature type="compositionally biased region" description="Polar residues" evidence="12">
    <location>
        <begin position="470"/>
        <end position="486"/>
    </location>
</feature>
<dbReference type="InterPro" id="IPR011009">
    <property type="entry name" value="Kinase-like_dom_sf"/>
</dbReference>
<dbReference type="GO" id="GO:0005524">
    <property type="term" value="F:ATP binding"/>
    <property type="evidence" value="ECO:0007669"/>
    <property type="project" value="UniProtKB-UniRule"/>
</dbReference>
<dbReference type="PANTHER" id="PTHR24056:SF400">
    <property type="entry name" value="KINASE, PUTATIVE-RELATED"/>
    <property type="match status" value="1"/>
</dbReference>
<name>A0A7J7JRS8_BUGNE</name>
<evidence type="ECO:0000256" key="7">
    <source>
        <dbReference type="ARBA" id="ARBA00022840"/>
    </source>
</evidence>
<dbReference type="FunFam" id="3.30.200.20:FF:000049">
    <property type="entry name" value="cyclin-dependent kinase-like 1 isoform X1"/>
    <property type="match status" value="1"/>
</dbReference>
<dbReference type="SUPFAM" id="SSF56112">
    <property type="entry name" value="Protein kinase-like (PK-like)"/>
    <property type="match status" value="1"/>
</dbReference>
<feature type="binding site" evidence="10">
    <location>
        <position position="34"/>
    </location>
    <ligand>
        <name>ATP</name>
        <dbReference type="ChEBI" id="CHEBI:30616"/>
    </ligand>
</feature>
<evidence type="ECO:0000256" key="4">
    <source>
        <dbReference type="ARBA" id="ARBA00022679"/>
    </source>
</evidence>
<dbReference type="Pfam" id="PF00069">
    <property type="entry name" value="Pkinase"/>
    <property type="match status" value="1"/>
</dbReference>
<organism evidence="14 15">
    <name type="scientific">Bugula neritina</name>
    <name type="common">Brown bryozoan</name>
    <name type="synonym">Sertularia neritina</name>
    <dbReference type="NCBI Taxonomy" id="10212"/>
    <lineage>
        <taxon>Eukaryota</taxon>
        <taxon>Metazoa</taxon>
        <taxon>Spiralia</taxon>
        <taxon>Lophotrochozoa</taxon>
        <taxon>Bryozoa</taxon>
        <taxon>Gymnolaemata</taxon>
        <taxon>Cheilostomatida</taxon>
        <taxon>Flustrina</taxon>
        <taxon>Buguloidea</taxon>
        <taxon>Bugulidae</taxon>
        <taxon>Bugula</taxon>
    </lineage>
</organism>
<evidence type="ECO:0000256" key="12">
    <source>
        <dbReference type="SAM" id="MobiDB-lite"/>
    </source>
</evidence>
<dbReference type="PROSITE" id="PS00107">
    <property type="entry name" value="PROTEIN_KINASE_ATP"/>
    <property type="match status" value="1"/>
</dbReference>
<feature type="domain" description="Protein kinase" evidence="13">
    <location>
        <begin position="4"/>
        <end position="288"/>
    </location>
</feature>
<dbReference type="GO" id="GO:0005634">
    <property type="term" value="C:nucleus"/>
    <property type="evidence" value="ECO:0007669"/>
    <property type="project" value="TreeGrafter"/>
</dbReference>
<accession>A0A7J7JRS8</accession>
<dbReference type="PROSITE" id="PS50011">
    <property type="entry name" value="PROTEIN_KINASE_DOM"/>
    <property type="match status" value="1"/>
</dbReference>
<dbReference type="Gene3D" id="3.30.200.20">
    <property type="entry name" value="Phosphorylase Kinase, domain 1"/>
    <property type="match status" value="1"/>
</dbReference>
<dbReference type="InterPro" id="IPR008271">
    <property type="entry name" value="Ser/Thr_kinase_AS"/>
</dbReference>
<feature type="compositionally biased region" description="Basic and acidic residues" evidence="12">
    <location>
        <begin position="345"/>
        <end position="354"/>
    </location>
</feature>
<keyword evidence="3 11" id="KW-0723">Serine/threonine-protein kinase</keyword>
<keyword evidence="6" id="KW-0418">Kinase</keyword>
<evidence type="ECO:0000256" key="11">
    <source>
        <dbReference type="RuleBase" id="RU000304"/>
    </source>
</evidence>
<keyword evidence="4" id="KW-0808">Transferase</keyword>
<feature type="region of interest" description="Disordered" evidence="12">
    <location>
        <begin position="315"/>
        <end position="486"/>
    </location>
</feature>
<keyword evidence="15" id="KW-1185">Reference proteome</keyword>
<keyword evidence="7 10" id="KW-0067">ATP-binding</keyword>
<evidence type="ECO:0000313" key="14">
    <source>
        <dbReference type="EMBL" id="KAF6028321.1"/>
    </source>
</evidence>
<evidence type="ECO:0000256" key="2">
    <source>
        <dbReference type="ARBA" id="ARBA00012425"/>
    </source>
</evidence>
<evidence type="ECO:0000313" key="15">
    <source>
        <dbReference type="Proteomes" id="UP000593567"/>
    </source>
</evidence>
<comment type="similarity">
    <text evidence="1">Belongs to the protein kinase superfamily. CMGC Ser/Thr protein kinase family. CDC2/CDKX subfamily.</text>
</comment>
<dbReference type="EMBL" id="VXIV02001963">
    <property type="protein sequence ID" value="KAF6028321.1"/>
    <property type="molecule type" value="Genomic_DNA"/>
</dbReference>
<dbReference type="Proteomes" id="UP000593567">
    <property type="component" value="Unassembled WGS sequence"/>
</dbReference>
<feature type="compositionally biased region" description="Basic and acidic residues" evidence="12">
    <location>
        <begin position="407"/>
        <end position="419"/>
    </location>
</feature>
<evidence type="ECO:0000256" key="1">
    <source>
        <dbReference type="ARBA" id="ARBA00006485"/>
    </source>
</evidence>
<reference evidence="14" key="1">
    <citation type="submission" date="2020-06" db="EMBL/GenBank/DDBJ databases">
        <title>Draft genome of Bugula neritina, a colonial animal packing powerful symbionts and potential medicines.</title>
        <authorList>
            <person name="Rayko M."/>
        </authorList>
    </citation>
    <scope>NUCLEOTIDE SEQUENCE [LARGE SCALE GENOMIC DNA]</scope>
    <source>
        <strain evidence="14">Kwan_BN1</strain>
    </source>
</reference>
<evidence type="ECO:0000256" key="5">
    <source>
        <dbReference type="ARBA" id="ARBA00022741"/>
    </source>
</evidence>
<dbReference type="AlphaFoldDB" id="A0A7J7JRS8"/>
<dbReference type="PANTHER" id="PTHR24056">
    <property type="entry name" value="CELL DIVISION PROTEIN KINASE"/>
    <property type="match status" value="1"/>
</dbReference>
<evidence type="ECO:0000256" key="3">
    <source>
        <dbReference type="ARBA" id="ARBA00022527"/>
    </source>
</evidence>
<protein>
    <recommendedName>
        <fullName evidence="2">cyclin-dependent kinase</fullName>
        <ecNumber evidence="2">2.7.11.22</ecNumber>
    </recommendedName>
</protein>
<comment type="catalytic activity">
    <reaction evidence="8">
        <text>L-threonyl-[protein] + ATP = O-phospho-L-threonyl-[protein] + ADP + H(+)</text>
        <dbReference type="Rhea" id="RHEA:46608"/>
        <dbReference type="Rhea" id="RHEA-COMP:11060"/>
        <dbReference type="Rhea" id="RHEA-COMP:11605"/>
        <dbReference type="ChEBI" id="CHEBI:15378"/>
        <dbReference type="ChEBI" id="CHEBI:30013"/>
        <dbReference type="ChEBI" id="CHEBI:30616"/>
        <dbReference type="ChEBI" id="CHEBI:61977"/>
        <dbReference type="ChEBI" id="CHEBI:456216"/>
        <dbReference type="EC" id="2.7.11.22"/>
    </reaction>
</comment>
<dbReference type="FunFam" id="1.10.510.10:FF:000624">
    <property type="entry name" value="Mitogen-activated protein kinase"/>
    <property type="match status" value="1"/>
</dbReference>
<evidence type="ECO:0000256" key="9">
    <source>
        <dbReference type="ARBA" id="ARBA00048367"/>
    </source>
</evidence>
<evidence type="ECO:0000256" key="10">
    <source>
        <dbReference type="PROSITE-ProRule" id="PRU10141"/>
    </source>
</evidence>